<dbReference type="EC" id="5.1.1.1" evidence="4"/>
<keyword evidence="5" id="KW-0663">Pyridoxal phosphate</keyword>
<keyword evidence="6 8" id="KW-0413">Isomerase</keyword>
<dbReference type="SUPFAM" id="SSF50621">
    <property type="entry name" value="Alanine racemase C-terminal domain-like"/>
    <property type="match status" value="1"/>
</dbReference>
<evidence type="ECO:0000259" key="7">
    <source>
        <dbReference type="SMART" id="SM01005"/>
    </source>
</evidence>
<dbReference type="PANTHER" id="PTHR30511">
    <property type="entry name" value="ALANINE RACEMASE"/>
    <property type="match status" value="1"/>
</dbReference>
<dbReference type="NCBIfam" id="TIGR00492">
    <property type="entry name" value="alr"/>
    <property type="match status" value="1"/>
</dbReference>
<comment type="similarity">
    <text evidence="3">Belongs to the alanine racemase family.</text>
</comment>
<feature type="domain" description="Alanine racemase C-terminal" evidence="7">
    <location>
        <begin position="76"/>
        <end position="200"/>
    </location>
</feature>
<dbReference type="InterPro" id="IPR009006">
    <property type="entry name" value="Ala_racemase/Decarboxylase_C"/>
</dbReference>
<protein>
    <recommendedName>
        <fullName evidence="4">alanine racemase</fullName>
        <ecNumber evidence="4">5.1.1.1</ecNumber>
    </recommendedName>
</protein>
<dbReference type="EMBL" id="JAAFGW010000050">
    <property type="protein sequence ID" value="NDP47701.1"/>
    <property type="molecule type" value="Genomic_DNA"/>
</dbReference>
<dbReference type="InterPro" id="IPR000821">
    <property type="entry name" value="Ala_racemase"/>
</dbReference>
<evidence type="ECO:0000313" key="9">
    <source>
        <dbReference type="Proteomes" id="UP000483432"/>
    </source>
</evidence>
<dbReference type="Pfam" id="PF00842">
    <property type="entry name" value="Ala_racemase_C"/>
    <property type="match status" value="1"/>
</dbReference>
<name>A0A7C9NSG1_9PROT</name>
<dbReference type="SUPFAM" id="SSF51419">
    <property type="entry name" value="PLP-binding barrel"/>
    <property type="match status" value="1"/>
</dbReference>
<dbReference type="PRINTS" id="PR00992">
    <property type="entry name" value="ALARACEMASE"/>
</dbReference>
<dbReference type="GO" id="GO:0005829">
    <property type="term" value="C:cytosol"/>
    <property type="evidence" value="ECO:0007669"/>
    <property type="project" value="TreeGrafter"/>
</dbReference>
<evidence type="ECO:0000256" key="4">
    <source>
        <dbReference type="ARBA" id="ARBA00013089"/>
    </source>
</evidence>
<dbReference type="InterPro" id="IPR001608">
    <property type="entry name" value="Ala_racemase_N"/>
</dbReference>
<dbReference type="Pfam" id="PF01168">
    <property type="entry name" value="Ala_racemase_N"/>
    <property type="match status" value="1"/>
</dbReference>
<comment type="caution">
    <text evidence="8">The sequence shown here is derived from an EMBL/GenBank/DDBJ whole genome shotgun (WGS) entry which is preliminary data.</text>
</comment>
<dbReference type="InterPro" id="IPR029066">
    <property type="entry name" value="PLP-binding_barrel"/>
</dbReference>
<dbReference type="Gene3D" id="2.40.37.10">
    <property type="entry name" value="Lyase, Ornithine Decarboxylase, Chain A, domain 1"/>
    <property type="match status" value="1"/>
</dbReference>
<accession>A0A7C9NSG1</accession>
<dbReference type="InterPro" id="IPR011079">
    <property type="entry name" value="Ala_racemase_C"/>
</dbReference>
<dbReference type="AlphaFoldDB" id="A0A7C9NSG1"/>
<comment type="cofactor">
    <cofactor evidence="2">
        <name>pyridoxal 5'-phosphate</name>
        <dbReference type="ChEBI" id="CHEBI:597326"/>
    </cofactor>
</comment>
<evidence type="ECO:0000313" key="8">
    <source>
        <dbReference type="EMBL" id="NDP47701.1"/>
    </source>
</evidence>
<dbReference type="Gene3D" id="3.20.20.10">
    <property type="entry name" value="Alanine racemase"/>
    <property type="match status" value="1"/>
</dbReference>
<evidence type="ECO:0000256" key="1">
    <source>
        <dbReference type="ARBA" id="ARBA00000316"/>
    </source>
</evidence>
<dbReference type="Proteomes" id="UP000483432">
    <property type="component" value="Unassembled WGS sequence"/>
</dbReference>
<dbReference type="PANTHER" id="PTHR30511:SF0">
    <property type="entry name" value="ALANINE RACEMASE, CATABOLIC-RELATED"/>
    <property type="match status" value="1"/>
</dbReference>
<feature type="non-terminal residue" evidence="8">
    <location>
        <position position="1"/>
    </location>
</feature>
<proteinExistence type="inferred from homology"/>
<dbReference type="GO" id="GO:0030632">
    <property type="term" value="P:D-alanine biosynthetic process"/>
    <property type="evidence" value="ECO:0007669"/>
    <property type="project" value="TreeGrafter"/>
</dbReference>
<evidence type="ECO:0000256" key="6">
    <source>
        <dbReference type="ARBA" id="ARBA00023235"/>
    </source>
</evidence>
<dbReference type="GO" id="GO:0030170">
    <property type="term" value="F:pyridoxal phosphate binding"/>
    <property type="evidence" value="ECO:0007669"/>
    <property type="project" value="TreeGrafter"/>
</dbReference>
<dbReference type="FunFam" id="2.40.37.10:FF:000002">
    <property type="entry name" value="Alanine racemase"/>
    <property type="match status" value="1"/>
</dbReference>
<reference evidence="8 9" key="1">
    <citation type="submission" date="2019-09" db="EMBL/GenBank/DDBJ databases">
        <title>H2 Metabolism Revealed by Metagenomic Analysis in Subglacial Sediment of East Antarctica.</title>
        <authorList>
            <person name="Yang Z."/>
            <person name="Zhang Y."/>
            <person name="Lv Y."/>
            <person name="Yan W."/>
            <person name="Xiao X."/>
            <person name="Sun B."/>
            <person name="Ma H."/>
        </authorList>
    </citation>
    <scope>NUCLEOTIDE SEQUENCE [LARGE SCALE GENOMIC DNA]</scope>
    <source>
        <strain evidence="8">Bin2_2</strain>
    </source>
</reference>
<evidence type="ECO:0000256" key="2">
    <source>
        <dbReference type="ARBA" id="ARBA00001933"/>
    </source>
</evidence>
<sequence>LMTHFAQADEAAGVGWQLHPFLNALAGHGLPWSSANSAALLRYPETQGMWTRPGIMLYGASPYVDQSAAELGLRPAMTLQSEIIGVQTLEAGEGVGYGLLFRAEKKMQVGVVACGYADGYPRHALTGTPVLVNGQMSRLLGRVSMDMLCVDLSECAEARVGTPVVLWGEGLPVDTVAAAAGTNSYELLCALAARVSVEETD</sequence>
<dbReference type="SMART" id="SM01005">
    <property type="entry name" value="Ala_racemase_C"/>
    <property type="match status" value="1"/>
</dbReference>
<dbReference type="GO" id="GO:0008784">
    <property type="term" value="F:alanine racemase activity"/>
    <property type="evidence" value="ECO:0007669"/>
    <property type="project" value="UniProtKB-EC"/>
</dbReference>
<evidence type="ECO:0000256" key="5">
    <source>
        <dbReference type="ARBA" id="ARBA00022898"/>
    </source>
</evidence>
<evidence type="ECO:0000256" key="3">
    <source>
        <dbReference type="ARBA" id="ARBA00007880"/>
    </source>
</evidence>
<gene>
    <name evidence="8" type="primary">alr</name>
    <name evidence="8" type="ORF">GZ085_04770</name>
</gene>
<comment type="catalytic activity">
    <reaction evidence="1">
        <text>L-alanine = D-alanine</text>
        <dbReference type="Rhea" id="RHEA:20249"/>
        <dbReference type="ChEBI" id="CHEBI:57416"/>
        <dbReference type="ChEBI" id="CHEBI:57972"/>
        <dbReference type="EC" id="5.1.1.1"/>
    </reaction>
</comment>
<organism evidence="8 9">
    <name type="scientific">Sulfuriferula multivorans</name>
    <dbReference type="NCBI Taxonomy" id="1559896"/>
    <lineage>
        <taxon>Bacteria</taxon>
        <taxon>Pseudomonadati</taxon>
        <taxon>Pseudomonadota</taxon>
        <taxon>Betaproteobacteria</taxon>
        <taxon>Nitrosomonadales</taxon>
        <taxon>Sulfuricellaceae</taxon>
        <taxon>Sulfuriferula</taxon>
    </lineage>
</organism>